<evidence type="ECO:0000313" key="4">
    <source>
        <dbReference type="Proteomes" id="UP000034029"/>
    </source>
</evidence>
<name>A0A0F7HM75_9STAP</name>
<evidence type="ECO:0000256" key="1">
    <source>
        <dbReference type="SAM" id="Phobius"/>
    </source>
</evidence>
<keyword evidence="1" id="KW-1133">Transmembrane helix</keyword>
<evidence type="ECO:0000313" key="5">
    <source>
        <dbReference type="Proteomes" id="UP000183090"/>
    </source>
</evidence>
<evidence type="ECO:0008006" key="6">
    <source>
        <dbReference type="Google" id="ProtNLM"/>
    </source>
</evidence>
<keyword evidence="4" id="KW-1185">Reference proteome</keyword>
<feature type="transmembrane region" description="Helical" evidence="1">
    <location>
        <begin position="12"/>
        <end position="33"/>
    </location>
</feature>
<organism evidence="3 5">
    <name type="scientific">Salinicoccus halodurans</name>
    <dbReference type="NCBI Taxonomy" id="407035"/>
    <lineage>
        <taxon>Bacteria</taxon>
        <taxon>Bacillati</taxon>
        <taxon>Bacillota</taxon>
        <taxon>Bacilli</taxon>
        <taxon>Bacillales</taxon>
        <taxon>Staphylococcaceae</taxon>
        <taxon>Salinicoccus</taxon>
    </lineage>
</organism>
<dbReference type="AlphaFoldDB" id="A0A0F7HM75"/>
<dbReference type="EMBL" id="CP011366">
    <property type="protein sequence ID" value="AKG74186.1"/>
    <property type="molecule type" value="Genomic_DNA"/>
</dbReference>
<dbReference type="Proteomes" id="UP000183090">
    <property type="component" value="Unassembled WGS sequence"/>
</dbReference>
<gene>
    <name evidence="2" type="ORF">AAT16_08035</name>
    <name evidence="3" type="ORF">SAMN05216235_0855</name>
</gene>
<evidence type="ECO:0000313" key="2">
    <source>
        <dbReference type="EMBL" id="AKG74186.1"/>
    </source>
</evidence>
<reference evidence="4" key="2">
    <citation type="submission" date="2015-04" db="EMBL/GenBank/DDBJ databases">
        <title>Complete genome sequence of Salinicoccus halodurans strain H3B36, isolated from the Qaidam basin of China.</title>
        <authorList>
            <person name="Ma Y."/>
            <person name="Jiang K."/>
            <person name="Xue Y."/>
        </authorList>
    </citation>
    <scope>NUCLEOTIDE SEQUENCE [LARGE SCALE GENOMIC DNA]</scope>
    <source>
        <strain evidence="4">H3B36</strain>
    </source>
</reference>
<reference evidence="3 5" key="3">
    <citation type="submission" date="2016-10" db="EMBL/GenBank/DDBJ databases">
        <authorList>
            <person name="Varghese N."/>
            <person name="Submissions S."/>
        </authorList>
    </citation>
    <scope>NUCLEOTIDE SEQUENCE [LARGE SCALE GENOMIC DNA]</scope>
    <source>
        <strain evidence="3 5">CGMCC 1.6501</strain>
    </source>
</reference>
<accession>A0A0F7HM75</accession>
<sequence length="213" mass="25441">MKRTKKELLNYPNFLFTFIAGLIILILHFRYNFSFFCYFFKDLSMEMGLSFDVTIILPIIVYFMNVVLSILLDVFYREVHIDIRSEKVQSEEITLGDPVDDSASYQNIYFEIKVNKRFNKEKVIILNKPEWIHYQNETNSQIIEFDEDENAFVIYLNRIKTPVDEQWFGENIKGIVASNYEGRNRNKLLFEKKRRSCYKLKVESITFMQGGVR</sequence>
<dbReference type="EMBL" id="FOTB01000001">
    <property type="protein sequence ID" value="SFK61734.1"/>
    <property type="molecule type" value="Genomic_DNA"/>
</dbReference>
<dbReference type="RefSeq" id="WP_046790370.1">
    <property type="nucleotide sequence ID" value="NZ_CP011366.1"/>
</dbReference>
<protein>
    <recommendedName>
        <fullName evidence="6">SMODS-associating 2TM beta-strand rich effector domain-containing protein</fullName>
    </recommendedName>
</protein>
<feature type="transmembrane region" description="Helical" evidence="1">
    <location>
        <begin position="53"/>
        <end position="76"/>
    </location>
</feature>
<keyword evidence="1" id="KW-0812">Transmembrane</keyword>
<evidence type="ECO:0000313" key="3">
    <source>
        <dbReference type="EMBL" id="SFK61734.1"/>
    </source>
</evidence>
<proteinExistence type="predicted"/>
<dbReference type="KEGG" id="shv:AAT16_08035"/>
<reference evidence="2 4" key="1">
    <citation type="journal article" date="2015" name="Int. J. Syst. Evol. Microbiol.">
        <title>Complete genome sequence of Salinicoccus halodurans H3B36, isolated from the Qaidam Basin in China.</title>
        <authorList>
            <person name="Jiang K."/>
            <person name="Xue Y."/>
            <person name="Ma Y."/>
        </authorList>
    </citation>
    <scope>NUCLEOTIDE SEQUENCE [LARGE SCALE GENOMIC DNA]</scope>
    <source>
        <strain evidence="2 4">H3B36</strain>
    </source>
</reference>
<keyword evidence="1" id="KW-0472">Membrane</keyword>
<dbReference type="Proteomes" id="UP000034029">
    <property type="component" value="Chromosome"/>
</dbReference>